<accession>A0A515EU49</accession>
<feature type="domain" description="CHASE2" evidence="2">
    <location>
        <begin position="53"/>
        <end position="307"/>
    </location>
</feature>
<evidence type="ECO:0000313" key="3">
    <source>
        <dbReference type="EMBL" id="QDL56207.1"/>
    </source>
</evidence>
<keyword evidence="1" id="KW-0812">Transmembrane</keyword>
<sequence length="482" mass="52494">MHRLRHLWQAFASHFLHEVLLHSLRGSLLVGGMVMLISGTGAWKYVGNSMQAHDMRRAAAWSAHVEPSKVLVVAIDDTGFDAFYGGKSPLDRSQLQRMLNVVASSAPHAKGIVLDLDLSPVPGDAQEDLLAFFKQQPARWVLAEPVRKVEDDSPTRKAWRTSLCSAGVRMGLPYLPTEFGYVLSTQQFGGALSDVALRGDAGCSLLPTESPAVAGALARHTVLMSPDYMQQGNVLPFQGDLALLGASIAALDPTWVVVGGTWGSSDLLNTPMGERYGVQLHAAVLDGVERGEHQSSFLVQLLVAWLVVSMIGLQIDWVQGLMGTYVDPWVASLPGHRFLKLRLWPIALALLVFLHVTLVSELLAILHAHTQYWIGSAETVVVVMGTLMFVWNWGLTESSAHHTVSHVWHASFLEPVLEDWRSLKQALGMLFARIRRSGGDNTPPVGKLRAGFEVLLAGASLCGQTVLPTAVFVHHLFFAGAH</sequence>
<feature type="transmembrane region" description="Helical" evidence="1">
    <location>
        <begin position="26"/>
        <end position="46"/>
    </location>
</feature>
<keyword evidence="4" id="KW-1185">Reference proteome</keyword>
<proteinExistence type="predicted"/>
<gene>
    <name evidence="3" type="ORF">EXZ61_19720</name>
</gene>
<evidence type="ECO:0000313" key="4">
    <source>
        <dbReference type="Proteomes" id="UP000317365"/>
    </source>
</evidence>
<organism evidence="3 4">
    <name type="scientific">Rhodoferax aquaticus</name>
    <dbReference type="NCBI Taxonomy" id="2527691"/>
    <lineage>
        <taxon>Bacteria</taxon>
        <taxon>Pseudomonadati</taxon>
        <taxon>Pseudomonadota</taxon>
        <taxon>Betaproteobacteria</taxon>
        <taxon>Burkholderiales</taxon>
        <taxon>Comamonadaceae</taxon>
        <taxon>Rhodoferax</taxon>
    </lineage>
</organism>
<dbReference type="EMBL" id="CP036282">
    <property type="protein sequence ID" value="QDL56207.1"/>
    <property type="molecule type" value="Genomic_DNA"/>
</dbReference>
<evidence type="ECO:0000259" key="2">
    <source>
        <dbReference type="Pfam" id="PF05226"/>
    </source>
</evidence>
<dbReference type="InterPro" id="IPR007890">
    <property type="entry name" value="CHASE2"/>
</dbReference>
<dbReference type="Pfam" id="PF05226">
    <property type="entry name" value="CHASE2"/>
    <property type="match status" value="1"/>
</dbReference>
<reference evidence="4" key="1">
    <citation type="submission" date="2019-02" db="EMBL/GenBank/DDBJ databases">
        <title>Complete genome sequence of Rhodoferax sp. Gr-4.</title>
        <authorList>
            <person name="Jin L."/>
        </authorList>
    </citation>
    <scope>NUCLEOTIDE SEQUENCE [LARGE SCALE GENOMIC DNA]</scope>
    <source>
        <strain evidence="4">Gr-4</strain>
    </source>
</reference>
<dbReference type="AlphaFoldDB" id="A0A515EU49"/>
<dbReference type="Proteomes" id="UP000317365">
    <property type="component" value="Chromosome"/>
</dbReference>
<reference evidence="4" key="2">
    <citation type="journal article" date="2020" name="Int. J. Syst. Evol. Microbiol.">
        <title>Genomic insights into a novel species Rhodoferax aquaticus sp. nov., isolated from freshwater.</title>
        <authorList>
            <person name="Li T."/>
            <person name="Zhuo Y."/>
            <person name="Jin C.Z."/>
            <person name="Wu X."/>
            <person name="Ko S.R."/>
            <person name="Jin F.J."/>
            <person name="Ahn C.Y."/>
            <person name="Oh H.M."/>
            <person name="Lee H.G."/>
            <person name="Jin L."/>
        </authorList>
    </citation>
    <scope>NUCLEOTIDE SEQUENCE [LARGE SCALE GENOMIC DNA]</scope>
    <source>
        <strain evidence="4">Gr-4</strain>
    </source>
</reference>
<feature type="transmembrane region" description="Helical" evidence="1">
    <location>
        <begin position="343"/>
        <end position="365"/>
    </location>
</feature>
<dbReference type="RefSeq" id="WP_142813628.1">
    <property type="nucleotide sequence ID" value="NZ_CP036282.1"/>
</dbReference>
<dbReference type="KEGG" id="rhg:EXZ61_19720"/>
<name>A0A515EU49_9BURK</name>
<evidence type="ECO:0000256" key="1">
    <source>
        <dbReference type="SAM" id="Phobius"/>
    </source>
</evidence>
<keyword evidence="1" id="KW-0472">Membrane</keyword>
<keyword evidence="1" id="KW-1133">Transmembrane helix</keyword>
<feature type="transmembrane region" description="Helical" evidence="1">
    <location>
        <begin position="297"/>
        <end position="315"/>
    </location>
</feature>
<protein>
    <submittedName>
        <fullName evidence="3">CHASE2 domain-containing protein</fullName>
    </submittedName>
</protein>
<feature type="transmembrane region" description="Helical" evidence="1">
    <location>
        <begin position="372"/>
        <end position="393"/>
    </location>
</feature>